<dbReference type="STRING" id="1307839.L21SP5_00732"/>
<sequence>MKGVFFGILTLFISGLQLQAQDNYALPPYEFSGYVKDVQTVFVPEEMKENWLSDNAIHNRLKFTYYPTSWLTLDIQARNRFIYGDFVKLFPDYTQYALNQDYYADLDWVWFENESAVGISEIDRLNAQLVKGKWELTLGRQRINWGMNLVWNPNDVFNTFSYFDFEYEERPGTDAARIKYYGSLTSSAELVYQAGDSIEKMAMAGLYRFNKWGYDFQFLGGFMGDDYLAGFGYSGHIGGAAFRGEMTWFQPRKSIADTTGIVVASLSGDYTFENNLYLHGGFLFNSNGKSGKAGGIGIFTTGELSPKTLSRGKVNLFGQITYNITPLVKGGVSTIMNPQDLSAFVSPSIDVSISDNFQLSGIGQLFFGQNDTEFGKIGQIGYLRFKYSF</sequence>
<keyword evidence="2" id="KW-1185">Reference proteome</keyword>
<dbReference type="OrthoDB" id="5383458at2"/>
<evidence type="ECO:0000313" key="2">
    <source>
        <dbReference type="Proteomes" id="UP000064893"/>
    </source>
</evidence>
<dbReference type="AlphaFoldDB" id="A0A0S2HWS0"/>
<organism evidence="1 2">
    <name type="scientific">Salinivirga cyanobacteriivorans</name>
    <dbReference type="NCBI Taxonomy" id="1307839"/>
    <lineage>
        <taxon>Bacteria</taxon>
        <taxon>Pseudomonadati</taxon>
        <taxon>Bacteroidota</taxon>
        <taxon>Bacteroidia</taxon>
        <taxon>Bacteroidales</taxon>
        <taxon>Salinivirgaceae</taxon>
        <taxon>Salinivirga</taxon>
    </lineage>
</organism>
<dbReference type="EMBL" id="CP013118">
    <property type="protein sequence ID" value="ALO14404.1"/>
    <property type="molecule type" value="Genomic_DNA"/>
</dbReference>
<dbReference type="Proteomes" id="UP000064893">
    <property type="component" value="Chromosome"/>
</dbReference>
<protein>
    <recommendedName>
        <fullName evidence="3">Alginate export domain-containing protein</fullName>
    </recommendedName>
</protein>
<gene>
    <name evidence="1" type="ORF">L21SP5_00732</name>
</gene>
<proteinExistence type="predicted"/>
<name>A0A0S2HWS0_9BACT</name>
<reference evidence="1 2" key="1">
    <citation type="submission" date="2015-11" db="EMBL/GenBank/DDBJ databases">
        <title>Description and complete genome sequence of a novel strain predominating in hypersaline microbial mats and representing a new family of the Bacteriodetes phylum.</title>
        <authorList>
            <person name="Spring S."/>
            <person name="Bunk B."/>
            <person name="Sproer C."/>
            <person name="Klenk H.-P."/>
        </authorList>
    </citation>
    <scope>NUCLEOTIDE SEQUENCE [LARGE SCALE GENOMIC DNA]</scope>
    <source>
        <strain evidence="1 2">L21-Spi-D4</strain>
    </source>
</reference>
<evidence type="ECO:0000313" key="1">
    <source>
        <dbReference type="EMBL" id="ALO14404.1"/>
    </source>
</evidence>
<accession>A0A0S2HWS0</accession>
<dbReference type="RefSeq" id="WP_057951952.1">
    <property type="nucleotide sequence ID" value="NZ_CP013118.1"/>
</dbReference>
<evidence type="ECO:0008006" key="3">
    <source>
        <dbReference type="Google" id="ProtNLM"/>
    </source>
</evidence>
<dbReference type="KEGG" id="blq:L21SP5_00732"/>